<dbReference type="InterPro" id="IPR005467">
    <property type="entry name" value="His_kinase_dom"/>
</dbReference>
<organism evidence="13 14">
    <name type="scientific">Proteus faecis</name>
    <dbReference type="NCBI Taxonomy" id="2050967"/>
    <lineage>
        <taxon>Bacteria</taxon>
        <taxon>Pseudomonadati</taxon>
        <taxon>Pseudomonadota</taxon>
        <taxon>Gammaproteobacteria</taxon>
        <taxon>Enterobacterales</taxon>
        <taxon>Morganellaceae</taxon>
        <taxon>Proteus</taxon>
    </lineage>
</organism>
<feature type="domain" description="ABL" evidence="12">
    <location>
        <begin position="709"/>
        <end position="809"/>
    </location>
</feature>
<keyword evidence="3 8" id="KW-0808">Transferase</keyword>
<feature type="transmembrane region" description="Helical" evidence="8">
    <location>
        <begin position="316"/>
        <end position="337"/>
    </location>
</feature>
<feature type="domain" description="Histidine kinase" evidence="10">
    <location>
        <begin position="476"/>
        <end position="692"/>
    </location>
</feature>
<dbReference type="HAMAP" id="MF_00979">
    <property type="entry name" value="RcsC"/>
    <property type="match status" value="1"/>
</dbReference>
<dbReference type="InterPro" id="IPR011006">
    <property type="entry name" value="CheY-like_superfamily"/>
</dbReference>
<reference evidence="13" key="1">
    <citation type="submission" date="2023-06" db="EMBL/GenBank/DDBJ databases">
        <title>Acute promotion of culturable opportunistic pathogens and persistent increase of antibiotic resistance following antibiotic exposure in mouse gut microbiota.</title>
        <authorList>
            <person name="Li L."/>
            <person name="Wang B."/>
            <person name="Sun Y."/>
            <person name="Wang M."/>
            <person name="Xu H."/>
        </authorList>
    </citation>
    <scope>NUCLEOTIDE SEQUENCE</scope>
    <source>
        <strain evidence="13">EPA10_1</strain>
    </source>
</reference>
<proteinExistence type="inferred from homology"/>
<dbReference type="InterPro" id="IPR004358">
    <property type="entry name" value="Sig_transdc_His_kin-like_C"/>
</dbReference>
<dbReference type="GO" id="GO:0006355">
    <property type="term" value="P:regulation of DNA-templated transcription"/>
    <property type="evidence" value="ECO:0007669"/>
    <property type="project" value="InterPro"/>
</dbReference>
<dbReference type="PROSITE" id="PS51426">
    <property type="entry name" value="ABL"/>
    <property type="match status" value="1"/>
</dbReference>
<dbReference type="SMART" id="SM00448">
    <property type="entry name" value="REC"/>
    <property type="match status" value="1"/>
</dbReference>
<sequence>MRYLSSFKTSLKISRYLFRILGIMLWAMGALLTMFYLINIFNDTKSDIRQEYSNNYTNLLGFFRQTSSTIRDLQYLAERHQEQINLNPSMKNSLFYEGPFSLHKLNETADCELFKGQTDNYFRSFNSILYYWKDNTPALQGINQVFMVGSHSMCMINFPLRASPVDTEMLKKMVYENTRNYINQRAQGKEVNQYWIVPDAKGDSGILYVMSPVYASGKFIGLIGIERAIRLEYFSPTKDRVISIHLLNNRNTTVLSYPAENTYHSVKQVPDVSAPYFGFDEDFSDLVAKRKLLPSSFSVVYSLPLKQILNEFKFTIFNALILNIISAIMIFIFVWIFERKIFSPAENNASRLEEHEQFNHKIVASAPVGISILRIRDGMIILSNELAHNYFRLLSHSDKQNILSIIAEKSSNMVDVVTNNRNHLQISFVNSRYQNEDVAICVLVDISSRVKMERSLQNMATAAEQANQAKSMFLATVSHELRTPLYGIIGNLELLQSLTQSDDTARLLKTMDNSSSLLLKIISDILDFSKIESKQLKIDIKPFNCRQVLSFVISNYLPLIAKKGLAIYCFIEPDVPKIVNSDPVRVQQVISNLLNNSIKFTTTGCITLHLYKDDYYLYFDIHDTGRGISDKALHELFEPFFQVSQNTESASEGTGLGLAICEKLINLMDGDISVVSQENIGSRFTIRIPLYGALDGIDPNSKQNIYKESNVRCFIDIKNLYLEGFIGRYLRYFGLSCELLTEEEVISPTDFIITDYDVPRKDNCQFIRINAHYFEPLKKTAENVWVCSTYKLNDLTKIIMQLPQSKVEANCVEIVKQDQDTDCRLQTLTILIVDDHPINRLLLTDQLKKIGFNTATAEDGCDALTYLAKNHVDIVLTDVNMPNMNGYQLATHIREMGSNMPVIGVTANAIAEEKQRCIAAGMNDCVSKPVSLSILREVLVKYISKE</sequence>
<dbReference type="Pfam" id="PF09456">
    <property type="entry name" value="RcsC"/>
    <property type="match status" value="1"/>
</dbReference>
<evidence type="ECO:0000256" key="2">
    <source>
        <dbReference type="ARBA" id="ARBA00022553"/>
    </source>
</evidence>
<dbReference type="PRINTS" id="PR00344">
    <property type="entry name" value="BCTRLSENSOR"/>
</dbReference>
<comment type="caution">
    <text evidence="13">The sequence shown here is derived from an EMBL/GenBank/DDBJ whole genome shotgun (WGS) entry which is preliminary data.</text>
</comment>
<dbReference type="EMBL" id="JASVWL010000003">
    <property type="protein sequence ID" value="MDL5354555.1"/>
    <property type="molecule type" value="Genomic_DNA"/>
</dbReference>
<keyword evidence="4 8" id="KW-0547">Nucleotide-binding</keyword>
<dbReference type="InterPro" id="IPR003661">
    <property type="entry name" value="HisK_dim/P_dom"/>
</dbReference>
<keyword evidence="8" id="KW-0812">Transmembrane</keyword>
<dbReference type="InterPro" id="IPR036890">
    <property type="entry name" value="HATPase_C_sf"/>
</dbReference>
<evidence type="ECO:0000256" key="7">
    <source>
        <dbReference type="ARBA" id="ARBA00023012"/>
    </source>
</evidence>
<evidence type="ECO:0000256" key="9">
    <source>
        <dbReference type="PROSITE-ProRule" id="PRU00169"/>
    </source>
</evidence>
<dbReference type="PROSITE" id="PS50110">
    <property type="entry name" value="RESPONSE_REGULATORY"/>
    <property type="match status" value="1"/>
</dbReference>
<dbReference type="SUPFAM" id="SSF55874">
    <property type="entry name" value="ATPase domain of HSP90 chaperone/DNA topoisomerase II/histidine kinase"/>
    <property type="match status" value="1"/>
</dbReference>
<evidence type="ECO:0000259" key="12">
    <source>
        <dbReference type="PROSITE" id="PS51426"/>
    </source>
</evidence>
<keyword evidence="6 8" id="KW-0067">ATP-binding</keyword>
<evidence type="ECO:0000256" key="4">
    <source>
        <dbReference type="ARBA" id="ARBA00022741"/>
    </source>
</evidence>
<evidence type="ECO:0000313" key="13">
    <source>
        <dbReference type="EMBL" id="MDL5354555.1"/>
    </source>
</evidence>
<comment type="PTM">
    <text evidence="8">Autophosphorylated. Activation probably requires a transfer of a phosphate group from a His in the transmitter domain to an Asp in the receiver domain.</text>
</comment>
<dbReference type="SUPFAM" id="SSF47384">
    <property type="entry name" value="Homodimeric domain of signal transducing histidine kinase"/>
    <property type="match status" value="1"/>
</dbReference>
<dbReference type="PANTHER" id="PTHR43047:SF64">
    <property type="entry name" value="HISTIDINE KINASE CONTAINING CHEY-HOMOLOGOUS RECEIVER DOMAIN AND PAS DOMAIN-RELATED"/>
    <property type="match status" value="1"/>
</dbReference>
<keyword evidence="7 8" id="KW-0902">Two-component regulatory system</keyword>
<dbReference type="CDD" id="cd16922">
    <property type="entry name" value="HATPase_EvgS-ArcB-TorS-like"/>
    <property type="match status" value="1"/>
</dbReference>
<comment type="catalytic activity">
    <reaction evidence="1 8">
        <text>ATP + protein L-histidine = ADP + protein N-phospho-L-histidine.</text>
        <dbReference type="EC" id="2.7.13.3"/>
    </reaction>
</comment>
<dbReference type="Pfam" id="PF00512">
    <property type="entry name" value="HisKA"/>
    <property type="match status" value="1"/>
</dbReference>
<feature type="domain" description="Response regulatory" evidence="11">
    <location>
        <begin position="829"/>
        <end position="943"/>
    </location>
</feature>
<dbReference type="InterPro" id="IPR003594">
    <property type="entry name" value="HATPase_dom"/>
</dbReference>
<dbReference type="SMART" id="SM00388">
    <property type="entry name" value="HisKA"/>
    <property type="match status" value="1"/>
</dbReference>
<accession>A0AAW7CKE4</accession>
<evidence type="ECO:0000256" key="8">
    <source>
        <dbReference type="HAMAP-Rule" id="MF_00979"/>
    </source>
</evidence>
<dbReference type="GO" id="GO:0005886">
    <property type="term" value="C:plasma membrane"/>
    <property type="evidence" value="ECO:0007669"/>
    <property type="project" value="UniProtKB-SubCell"/>
</dbReference>
<dbReference type="Pfam" id="PF00072">
    <property type="entry name" value="Response_reg"/>
    <property type="match status" value="1"/>
</dbReference>
<keyword evidence="8" id="KW-1133">Transmembrane helix</keyword>
<dbReference type="GO" id="GO:0000155">
    <property type="term" value="F:phosphorelay sensor kinase activity"/>
    <property type="evidence" value="ECO:0007669"/>
    <property type="project" value="UniProtKB-UniRule"/>
</dbReference>
<keyword evidence="2 8" id="KW-0597">Phosphoprotein</keyword>
<dbReference type="Pfam" id="PF02518">
    <property type="entry name" value="HATPase_c"/>
    <property type="match status" value="1"/>
</dbReference>
<dbReference type="CDD" id="cd00082">
    <property type="entry name" value="HisKA"/>
    <property type="match status" value="1"/>
</dbReference>
<evidence type="ECO:0000313" key="14">
    <source>
        <dbReference type="Proteomes" id="UP001224739"/>
    </source>
</evidence>
<dbReference type="Gene3D" id="3.40.50.10970">
    <property type="match status" value="1"/>
</dbReference>
<dbReference type="PANTHER" id="PTHR43047">
    <property type="entry name" value="TWO-COMPONENT HISTIDINE PROTEIN KINASE"/>
    <property type="match status" value="1"/>
</dbReference>
<dbReference type="GO" id="GO:0005524">
    <property type="term" value="F:ATP binding"/>
    <property type="evidence" value="ECO:0007669"/>
    <property type="project" value="UniProtKB-UniRule"/>
</dbReference>
<dbReference type="InterPro" id="IPR001789">
    <property type="entry name" value="Sig_transdc_resp-reg_receiver"/>
</dbReference>
<dbReference type="NCBIfam" id="NF008099">
    <property type="entry name" value="PRK10841.1"/>
    <property type="match status" value="1"/>
</dbReference>
<dbReference type="RefSeq" id="WP_185900995.1">
    <property type="nucleotide sequence ID" value="NZ_JAIKTY010000045.1"/>
</dbReference>
<comment type="subcellular location">
    <subcellularLocation>
        <location evidence="8">Cell inner membrane</location>
        <topology evidence="8">Multi-pass membrane protein</topology>
    </subcellularLocation>
</comment>
<dbReference type="FunFam" id="3.40.50.2300:FF:000121">
    <property type="entry name" value="Sensor histidine kinase RcsC"/>
    <property type="match status" value="1"/>
</dbReference>
<feature type="modified residue" description="4-aspartylphosphate" evidence="8 9">
    <location>
        <position position="878"/>
    </location>
</feature>
<comment type="function">
    <text evidence="8">Component of the Rcs signaling system, which controls transcription of numerous genes. RcsC functions as a membrane-associated protein kinase that phosphorylates RcsD in response to environmental signals. The phosphoryl group is then transferred to the response regulator RcsB.</text>
</comment>
<keyword evidence="8" id="KW-1003">Cell membrane</keyword>
<dbReference type="InterPro" id="IPR036097">
    <property type="entry name" value="HisK_dim/P_sf"/>
</dbReference>
<dbReference type="SMART" id="SM00387">
    <property type="entry name" value="HATPase_c"/>
    <property type="match status" value="1"/>
</dbReference>
<dbReference type="GeneID" id="83612181"/>
<dbReference type="EC" id="2.7.13.3" evidence="8"/>
<dbReference type="PROSITE" id="PS50109">
    <property type="entry name" value="HIS_KIN"/>
    <property type="match status" value="1"/>
</dbReference>
<comment type="similarity">
    <text evidence="8">Belongs to the RcsC family.</text>
</comment>
<keyword evidence="5 8" id="KW-0418">Kinase</keyword>
<evidence type="ECO:0000259" key="11">
    <source>
        <dbReference type="PROSITE" id="PS50110"/>
    </source>
</evidence>
<name>A0AAW7CKE4_9GAMM</name>
<evidence type="ECO:0000259" key="10">
    <source>
        <dbReference type="PROSITE" id="PS50109"/>
    </source>
</evidence>
<evidence type="ECO:0000256" key="5">
    <source>
        <dbReference type="ARBA" id="ARBA00022777"/>
    </source>
</evidence>
<comment type="subunit">
    <text evidence="8">Interacts with RcsD.</text>
</comment>
<gene>
    <name evidence="8 13" type="primary">rcsC</name>
    <name evidence="13" type="ORF">QSH02_06850</name>
</gene>
<dbReference type="SUPFAM" id="SSF52172">
    <property type="entry name" value="CheY-like"/>
    <property type="match status" value="2"/>
</dbReference>
<feature type="modified residue" description="Phosphohistidine; by autocatalysis" evidence="8">
    <location>
        <position position="479"/>
    </location>
</feature>
<feature type="transmembrane region" description="Helical" evidence="8">
    <location>
        <begin position="20"/>
        <end position="41"/>
    </location>
</feature>
<evidence type="ECO:0000256" key="6">
    <source>
        <dbReference type="ARBA" id="ARBA00022840"/>
    </source>
</evidence>
<dbReference type="InterPro" id="IPR038388">
    <property type="entry name" value="RcsC_C_sf"/>
</dbReference>
<dbReference type="FunFam" id="3.30.565.10:FF:000010">
    <property type="entry name" value="Sensor histidine kinase RcsC"/>
    <property type="match status" value="1"/>
</dbReference>
<protein>
    <recommendedName>
        <fullName evidence="8">Sensor histidine kinase RcsC</fullName>
        <ecNumber evidence="8">2.7.13.3</ecNumber>
    </recommendedName>
</protein>
<dbReference type="CDD" id="cd17546">
    <property type="entry name" value="REC_hyHK_CKI1_RcsC-like"/>
    <property type="match status" value="1"/>
</dbReference>
<dbReference type="Gene3D" id="3.30.565.10">
    <property type="entry name" value="Histidine kinase-like ATPase, C-terminal domain"/>
    <property type="match status" value="1"/>
</dbReference>
<dbReference type="Gene3D" id="1.10.287.130">
    <property type="match status" value="1"/>
</dbReference>
<evidence type="ECO:0000256" key="1">
    <source>
        <dbReference type="ARBA" id="ARBA00000085"/>
    </source>
</evidence>
<dbReference type="Proteomes" id="UP001224739">
    <property type="component" value="Unassembled WGS sequence"/>
</dbReference>
<dbReference type="InterPro" id="IPR019017">
    <property type="entry name" value="Sig_transdc_His_kin_a/b-loop_C"/>
</dbReference>
<keyword evidence="8" id="KW-0997">Cell inner membrane</keyword>
<dbReference type="Gene3D" id="3.40.50.2300">
    <property type="match status" value="1"/>
</dbReference>
<keyword evidence="8" id="KW-0472">Membrane</keyword>
<dbReference type="AlphaFoldDB" id="A0AAW7CKE4"/>
<dbReference type="InterPro" id="IPR030856">
    <property type="entry name" value="RcsC"/>
</dbReference>
<evidence type="ECO:0000256" key="3">
    <source>
        <dbReference type="ARBA" id="ARBA00022679"/>
    </source>
</evidence>